<dbReference type="Gene3D" id="3.30.530.20">
    <property type="match status" value="1"/>
</dbReference>
<protein>
    <submittedName>
        <fullName evidence="1">Polyketide cyclase/dehydrase/lipid transport protein</fullName>
    </submittedName>
</protein>
<name>A0A4Q7UTT8_PSEST</name>
<dbReference type="SUPFAM" id="SSF55961">
    <property type="entry name" value="Bet v1-like"/>
    <property type="match status" value="1"/>
</dbReference>
<dbReference type="InterPro" id="IPR023393">
    <property type="entry name" value="START-like_dom_sf"/>
</dbReference>
<dbReference type="Pfam" id="PF10604">
    <property type="entry name" value="Polyketide_cyc2"/>
    <property type="match status" value="1"/>
</dbReference>
<evidence type="ECO:0000313" key="2">
    <source>
        <dbReference type="Proteomes" id="UP000291591"/>
    </source>
</evidence>
<comment type="caution">
    <text evidence="1">The sequence shown here is derived from an EMBL/GenBank/DDBJ whole genome shotgun (WGS) entry which is preliminary data.</text>
</comment>
<proteinExistence type="predicted"/>
<dbReference type="Proteomes" id="UP000291591">
    <property type="component" value="Unassembled WGS sequence"/>
</dbReference>
<reference evidence="1 2" key="1">
    <citation type="submission" date="2019-02" db="EMBL/GenBank/DDBJ databases">
        <title>Sequencing the genomes of 1000 actinobacteria strains.</title>
        <authorList>
            <person name="Klenk H.-P."/>
        </authorList>
    </citation>
    <scope>NUCLEOTIDE SEQUENCE [LARGE SCALE GENOMIC DNA]</scope>
    <source>
        <strain evidence="1 2">DSM 45779</strain>
    </source>
</reference>
<sequence>MVDVSRTLTVRPALPTVVEYLKDFARAEEWDPGTVTCVKITDGPVGLGTEWRNTSEFRGKNTTLVYRLEDIADDRLVFVGRNKTATSTDTVTFTPLDDGGTSITYRSEVVFHGLAKLADPFMKKEFDRLGDELVPKMTTAVNKLQ</sequence>
<organism evidence="1 2">
    <name type="scientific">Pseudonocardia sediminis</name>
    <dbReference type="NCBI Taxonomy" id="1397368"/>
    <lineage>
        <taxon>Bacteria</taxon>
        <taxon>Bacillati</taxon>
        <taxon>Actinomycetota</taxon>
        <taxon>Actinomycetes</taxon>
        <taxon>Pseudonocardiales</taxon>
        <taxon>Pseudonocardiaceae</taxon>
        <taxon>Pseudonocardia</taxon>
    </lineage>
</organism>
<dbReference type="AlphaFoldDB" id="A0A4Q7UTT8"/>
<dbReference type="EMBL" id="SHKL01000001">
    <property type="protein sequence ID" value="RZT84211.1"/>
    <property type="molecule type" value="Genomic_DNA"/>
</dbReference>
<dbReference type="RefSeq" id="WP_130288847.1">
    <property type="nucleotide sequence ID" value="NZ_SHKL01000001.1"/>
</dbReference>
<gene>
    <name evidence="1" type="ORF">EV383_1049</name>
</gene>
<dbReference type="InterPro" id="IPR019587">
    <property type="entry name" value="Polyketide_cyclase/dehydratase"/>
</dbReference>
<accession>A0A4Q7UTT8</accession>
<evidence type="ECO:0000313" key="1">
    <source>
        <dbReference type="EMBL" id="RZT84211.1"/>
    </source>
</evidence>
<keyword evidence="2" id="KW-1185">Reference proteome</keyword>
<dbReference type="OrthoDB" id="3371087at2"/>